<keyword evidence="1" id="KW-0808">Transferase</keyword>
<sequence>MAGKAVGTEPSASLPELPAAAGADLVDCGSVATSGKSVKWDDRVMMRNDGYLLDHRQADTGQHSDAFAALFDPTTFRHMEGFGLGSGWRCWEVGAGGASVVSWLAKKVGPTGKVIATGTDLSWAVPSVVRPPVGVLVHRVGVDQPPGEGFDLVHARLALVHAPDHERALLSMIKALRPGGRLLVEDADLALQPLACLEEADPEHQLANRLRQAARALLSARGVDPAHGRRLPRLLRAAGLRGVQADAYFPVAAPACAALETSTIQQLRADLVTANLATDAEIDRHLANVAAGTMDIAAAPLISAWGRKP</sequence>
<proteinExistence type="predicted"/>
<dbReference type="GO" id="GO:0008168">
    <property type="term" value="F:methyltransferase activity"/>
    <property type="evidence" value="ECO:0007669"/>
    <property type="project" value="UniProtKB-KW"/>
</dbReference>
<dbReference type="EMBL" id="AEJC01000490">
    <property type="protein sequence ID" value="EKX62757.1"/>
    <property type="molecule type" value="Genomic_DNA"/>
</dbReference>
<dbReference type="Pfam" id="PF13489">
    <property type="entry name" value="Methyltransf_23"/>
    <property type="match status" value="1"/>
</dbReference>
<dbReference type="AlphaFoldDB" id="L1KQ82"/>
<keyword evidence="2" id="KW-1185">Reference proteome</keyword>
<accession>L1KQ82</accession>
<evidence type="ECO:0000313" key="1">
    <source>
        <dbReference type="EMBL" id="EKX62757.1"/>
    </source>
</evidence>
<dbReference type="PATRIC" id="fig|698759.3.peg.6558"/>
<dbReference type="SUPFAM" id="SSF53335">
    <property type="entry name" value="S-adenosyl-L-methionine-dependent methyltransferases"/>
    <property type="match status" value="1"/>
</dbReference>
<evidence type="ECO:0000313" key="2">
    <source>
        <dbReference type="Proteomes" id="UP000010411"/>
    </source>
</evidence>
<gene>
    <name evidence="1" type="ORF">STRIP9103_02127</name>
</gene>
<comment type="caution">
    <text evidence="1">The sequence shown here is derived from an EMBL/GenBank/DDBJ whole genome shotgun (WGS) entry which is preliminary data.</text>
</comment>
<organism evidence="1 2">
    <name type="scientific">Streptomyces ipomoeae 91-03</name>
    <dbReference type="NCBI Taxonomy" id="698759"/>
    <lineage>
        <taxon>Bacteria</taxon>
        <taxon>Bacillati</taxon>
        <taxon>Actinomycetota</taxon>
        <taxon>Actinomycetes</taxon>
        <taxon>Kitasatosporales</taxon>
        <taxon>Streptomycetaceae</taxon>
        <taxon>Streptomyces</taxon>
    </lineage>
</organism>
<dbReference type="Proteomes" id="UP000010411">
    <property type="component" value="Unassembled WGS sequence"/>
</dbReference>
<name>L1KQ82_9ACTN</name>
<dbReference type="GO" id="GO:0032259">
    <property type="term" value="P:methylation"/>
    <property type="evidence" value="ECO:0007669"/>
    <property type="project" value="UniProtKB-KW"/>
</dbReference>
<dbReference type="InterPro" id="IPR029063">
    <property type="entry name" value="SAM-dependent_MTases_sf"/>
</dbReference>
<dbReference type="CDD" id="cd02440">
    <property type="entry name" value="AdoMet_MTases"/>
    <property type="match status" value="1"/>
</dbReference>
<reference evidence="1 2" key="1">
    <citation type="submission" date="2012-11" db="EMBL/GenBank/DDBJ databases">
        <authorList>
            <person name="Huguet-Tapia J.C."/>
            <person name="Durkin A.S."/>
            <person name="Pettis G.S."/>
            <person name="Badger J.H."/>
        </authorList>
    </citation>
    <scope>NUCLEOTIDE SEQUENCE [LARGE SCALE GENOMIC DNA]</scope>
    <source>
        <strain evidence="1 2">91-03</strain>
    </source>
</reference>
<keyword evidence="1" id="KW-0489">Methyltransferase</keyword>
<protein>
    <submittedName>
        <fullName evidence="1">Methyltransferase domain protein</fullName>
    </submittedName>
</protein>
<dbReference type="Gene3D" id="3.40.50.150">
    <property type="entry name" value="Vaccinia Virus protein VP39"/>
    <property type="match status" value="1"/>
</dbReference>